<dbReference type="InterPro" id="IPR001509">
    <property type="entry name" value="Epimerase_deHydtase"/>
</dbReference>
<reference evidence="2 3" key="1">
    <citation type="submission" date="2017-11" db="EMBL/GenBank/DDBJ databases">
        <title>Comparitive Functional Genomics of Dry Heat Resistant strains isolated from the Viking Spacecraft.</title>
        <authorList>
            <person name="Seuylemezian A."/>
            <person name="Cooper K."/>
            <person name="Vaishampayan P."/>
        </authorList>
    </citation>
    <scope>NUCLEOTIDE SEQUENCE [LARGE SCALE GENOMIC DNA]</scope>
    <source>
        <strain evidence="2 3">V1-29</strain>
    </source>
</reference>
<organism evidence="2 3">
    <name type="scientific">Peribacillus deserti</name>
    <dbReference type="NCBI Taxonomy" id="673318"/>
    <lineage>
        <taxon>Bacteria</taxon>
        <taxon>Bacillati</taxon>
        <taxon>Bacillota</taxon>
        <taxon>Bacilli</taxon>
        <taxon>Bacillales</taxon>
        <taxon>Bacillaceae</taxon>
        <taxon>Peribacillus</taxon>
    </lineage>
</organism>
<sequence>MNLAGMKILVTGITGTLGEKAAVRFLKEAAEVRALIRDSKYMNKFRELGITPVLGELTNRPSLEEALKNIDIIIHCAAYLGNELEKAVNSNVTGVDLLASVSMKAGVRKFIHISTLSVYGQPEEGFFDETTPLVQKHEEVYVETKAESERILSKYMKEGLDVVILRPGAICSEENSYWGDRQVYRMLNTDTVDWVHPDDMVPWIHADNLAEMIHLVLAKGVSNEIYNAVDGNFPESDFRVKLINTLGKNLKIPGRKKECALFSNSKIKGLGYRPVKTFQETVTNLDKLAVSQLETLDINH</sequence>
<dbReference type="InterPro" id="IPR036291">
    <property type="entry name" value="NAD(P)-bd_dom_sf"/>
</dbReference>
<dbReference type="Gene3D" id="3.40.50.720">
    <property type="entry name" value="NAD(P)-binding Rossmann-like Domain"/>
    <property type="match status" value="1"/>
</dbReference>
<evidence type="ECO:0000313" key="2">
    <source>
        <dbReference type="EMBL" id="PLT28485.1"/>
    </source>
</evidence>
<dbReference type="GO" id="GO:0004029">
    <property type="term" value="F:aldehyde dehydrogenase (NAD+) activity"/>
    <property type="evidence" value="ECO:0007669"/>
    <property type="project" value="TreeGrafter"/>
</dbReference>
<comment type="caution">
    <text evidence="2">The sequence shown here is derived from an EMBL/GenBank/DDBJ whole genome shotgun (WGS) entry which is preliminary data.</text>
</comment>
<dbReference type="PANTHER" id="PTHR48079:SF6">
    <property type="entry name" value="NAD(P)-BINDING DOMAIN-CONTAINING PROTEIN-RELATED"/>
    <property type="match status" value="1"/>
</dbReference>
<dbReference type="Proteomes" id="UP000234748">
    <property type="component" value="Unassembled WGS sequence"/>
</dbReference>
<dbReference type="InterPro" id="IPR051783">
    <property type="entry name" value="NAD(P)-dependent_oxidoreduct"/>
</dbReference>
<name>A0A2N5M2E3_9BACI</name>
<feature type="domain" description="NAD-dependent epimerase/dehydratase" evidence="1">
    <location>
        <begin position="8"/>
        <end position="227"/>
    </location>
</feature>
<proteinExistence type="predicted"/>
<dbReference type="PANTHER" id="PTHR48079">
    <property type="entry name" value="PROTEIN YEEZ"/>
    <property type="match status" value="1"/>
</dbReference>
<keyword evidence="3" id="KW-1185">Reference proteome</keyword>
<dbReference type="Pfam" id="PF01370">
    <property type="entry name" value="Epimerase"/>
    <property type="match status" value="1"/>
</dbReference>
<evidence type="ECO:0000313" key="3">
    <source>
        <dbReference type="Proteomes" id="UP000234748"/>
    </source>
</evidence>
<evidence type="ECO:0000259" key="1">
    <source>
        <dbReference type="Pfam" id="PF01370"/>
    </source>
</evidence>
<protein>
    <submittedName>
        <fullName evidence="2">Epimerase</fullName>
    </submittedName>
</protein>
<dbReference type="RefSeq" id="WP_101644875.1">
    <property type="nucleotide sequence ID" value="NZ_PGUY01000060.1"/>
</dbReference>
<accession>A0A2N5M2E3</accession>
<dbReference type="AlphaFoldDB" id="A0A2N5M2E3"/>
<dbReference type="OrthoDB" id="9811743at2"/>
<dbReference type="GO" id="GO:0005737">
    <property type="term" value="C:cytoplasm"/>
    <property type="evidence" value="ECO:0007669"/>
    <property type="project" value="TreeGrafter"/>
</dbReference>
<dbReference type="EMBL" id="PGUY01000060">
    <property type="protein sequence ID" value="PLT28485.1"/>
    <property type="molecule type" value="Genomic_DNA"/>
</dbReference>
<gene>
    <name evidence="2" type="ORF">CUU66_18455</name>
</gene>
<dbReference type="SUPFAM" id="SSF51735">
    <property type="entry name" value="NAD(P)-binding Rossmann-fold domains"/>
    <property type="match status" value="1"/>
</dbReference>